<keyword evidence="3" id="KW-1185">Reference proteome</keyword>
<feature type="region of interest" description="Disordered" evidence="1">
    <location>
        <begin position="133"/>
        <end position="158"/>
    </location>
</feature>
<dbReference type="Proteomes" id="UP000887013">
    <property type="component" value="Unassembled WGS sequence"/>
</dbReference>
<proteinExistence type="predicted"/>
<accession>A0A8X6QF51</accession>
<gene>
    <name evidence="2" type="ORF">NPIL_486431</name>
</gene>
<organism evidence="2 3">
    <name type="scientific">Nephila pilipes</name>
    <name type="common">Giant wood spider</name>
    <name type="synonym">Nephila maculata</name>
    <dbReference type="NCBI Taxonomy" id="299642"/>
    <lineage>
        <taxon>Eukaryota</taxon>
        <taxon>Metazoa</taxon>
        <taxon>Ecdysozoa</taxon>
        <taxon>Arthropoda</taxon>
        <taxon>Chelicerata</taxon>
        <taxon>Arachnida</taxon>
        <taxon>Araneae</taxon>
        <taxon>Araneomorphae</taxon>
        <taxon>Entelegynae</taxon>
        <taxon>Araneoidea</taxon>
        <taxon>Nephilidae</taxon>
        <taxon>Nephila</taxon>
    </lineage>
</organism>
<dbReference type="AlphaFoldDB" id="A0A8X6QF51"/>
<name>A0A8X6QF51_NEPPI</name>
<sequence>MPLRASFRFKRTERGGGVGISTRLLMFYAYEVVLSHSQVVKSTLKKNTDNKIFPGFLQCPHSKRQLFSILLFIVLSFPISIQCTCRPHFALWETFDVETGGRSLLTLKKLTALFCQDKCCNCGGSPCFKNTANLKPADPKSPTPGEQSRRKSNTRNFDSEFFPNLHTVEENSKTKGSYLIEFRKNSSISQKLSKLSLFLKEERFSPKQPSNYRP</sequence>
<reference evidence="2" key="1">
    <citation type="submission" date="2020-08" db="EMBL/GenBank/DDBJ databases">
        <title>Multicomponent nature underlies the extraordinary mechanical properties of spider dragline silk.</title>
        <authorList>
            <person name="Kono N."/>
            <person name="Nakamura H."/>
            <person name="Mori M."/>
            <person name="Yoshida Y."/>
            <person name="Ohtoshi R."/>
            <person name="Malay A.D."/>
            <person name="Moran D.A.P."/>
            <person name="Tomita M."/>
            <person name="Numata K."/>
            <person name="Arakawa K."/>
        </authorList>
    </citation>
    <scope>NUCLEOTIDE SEQUENCE</scope>
</reference>
<evidence type="ECO:0000313" key="3">
    <source>
        <dbReference type="Proteomes" id="UP000887013"/>
    </source>
</evidence>
<protein>
    <submittedName>
        <fullName evidence="2">Uncharacterized protein</fullName>
    </submittedName>
</protein>
<evidence type="ECO:0000313" key="2">
    <source>
        <dbReference type="EMBL" id="GFU15802.1"/>
    </source>
</evidence>
<dbReference type="EMBL" id="BMAW01030296">
    <property type="protein sequence ID" value="GFU15802.1"/>
    <property type="molecule type" value="Genomic_DNA"/>
</dbReference>
<evidence type="ECO:0000256" key="1">
    <source>
        <dbReference type="SAM" id="MobiDB-lite"/>
    </source>
</evidence>
<comment type="caution">
    <text evidence="2">The sequence shown here is derived from an EMBL/GenBank/DDBJ whole genome shotgun (WGS) entry which is preliminary data.</text>
</comment>